<dbReference type="SUPFAM" id="SSF47240">
    <property type="entry name" value="Ferritin-like"/>
    <property type="match status" value="1"/>
</dbReference>
<organism evidence="2">
    <name type="scientific">hydrothermal vent metagenome</name>
    <dbReference type="NCBI Taxonomy" id="652676"/>
    <lineage>
        <taxon>unclassified sequences</taxon>
        <taxon>metagenomes</taxon>
        <taxon>ecological metagenomes</taxon>
    </lineage>
</organism>
<name>A0A170QAH5_9ZZZZ</name>
<reference evidence="2" key="1">
    <citation type="submission" date="2015-10" db="EMBL/GenBank/DDBJ databases">
        <authorList>
            <person name="Gilbert D.G."/>
        </authorList>
    </citation>
    <scope>NUCLEOTIDE SEQUENCE</scope>
</reference>
<dbReference type="AlphaFoldDB" id="A0A170QAH5"/>
<evidence type="ECO:0000256" key="1">
    <source>
        <dbReference type="SAM" id="MobiDB-lite"/>
    </source>
</evidence>
<accession>A0A170QAH5</accession>
<sequence length="380" mass="42447">MASTPKPNNGPAEPTGDENAATGDEPESEATGEARTFDWMKDTPEWGTKALPGKKGLTLEGIAINSYGKIPDRSEEMTRMPRGAFHVSGVPRLEFYPLSKKVDIWADNAAGLYEEAIQRRWMAHLDVPWDTIEPLPREMELSMGQLCTELAQQASVETDSIGQWIGRMNYAYYEVKTFLASELYDTARHHDVFRTRALANGGTLGLESPGLINRRIIESRAGWTETAVLMYLLRGPFTLMLYRYGEAYASNPAEKIIFRRSVQDKARHLAYGMAHVKYAISENGRDYATGLLRMMSGVEQDLATEMSDSVLWEALAIIFGGGLENISSGMDVVRELQRRYVSDYMTRMRWVGIDKTVDSLAPGLLTYVNQDSVQESGTTA</sequence>
<protein>
    <submittedName>
        <fullName evidence="2">Uncharacterized protein</fullName>
    </submittedName>
</protein>
<evidence type="ECO:0000313" key="2">
    <source>
        <dbReference type="EMBL" id="CUV02913.1"/>
    </source>
</evidence>
<feature type="compositionally biased region" description="Basic and acidic residues" evidence="1">
    <location>
        <begin position="35"/>
        <end position="44"/>
    </location>
</feature>
<gene>
    <name evidence="2" type="ORF">MGWOODY_Clf677</name>
</gene>
<dbReference type="EMBL" id="FAXA01000332">
    <property type="protein sequence ID" value="CUV02913.1"/>
    <property type="molecule type" value="Genomic_DNA"/>
</dbReference>
<feature type="region of interest" description="Disordered" evidence="1">
    <location>
        <begin position="1"/>
        <end position="52"/>
    </location>
</feature>
<proteinExistence type="predicted"/>
<dbReference type="InterPro" id="IPR009078">
    <property type="entry name" value="Ferritin-like_SF"/>
</dbReference>